<feature type="transmembrane region" description="Helical" evidence="1">
    <location>
        <begin position="179"/>
        <end position="200"/>
    </location>
</feature>
<evidence type="ECO:0000259" key="2">
    <source>
        <dbReference type="PROSITE" id="PS50887"/>
    </source>
</evidence>
<dbReference type="AlphaFoldDB" id="A0A1I0WKQ2"/>
<dbReference type="PROSITE" id="PS50887">
    <property type="entry name" value="GGDEF"/>
    <property type="match status" value="1"/>
</dbReference>
<feature type="domain" description="GGDEF" evidence="2">
    <location>
        <begin position="248"/>
        <end position="376"/>
    </location>
</feature>
<dbReference type="OrthoDB" id="9804955at2"/>
<organism evidence="3 4">
    <name type="scientific">Acetitomaculum ruminis DSM 5522</name>
    <dbReference type="NCBI Taxonomy" id="1120918"/>
    <lineage>
        <taxon>Bacteria</taxon>
        <taxon>Bacillati</taxon>
        <taxon>Bacillota</taxon>
        <taxon>Clostridia</taxon>
        <taxon>Lachnospirales</taxon>
        <taxon>Lachnospiraceae</taxon>
        <taxon>Acetitomaculum</taxon>
    </lineage>
</organism>
<dbReference type="SUPFAM" id="SSF55073">
    <property type="entry name" value="Nucleotide cyclase"/>
    <property type="match status" value="1"/>
</dbReference>
<dbReference type="NCBIfam" id="TIGR00254">
    <property type="entry name" value="GGDEF"/>
    <property type="match status" value="1"/>
</dbReference>
<name>A0A1I0WKQ2_9FIRM</name>
<gene>
    <name evidence="3" type="ORF">SAMN05216249_104122</name>
</gene>
<feature type="transmembrane region" description="Helical" evidence="1">
    <location>
        <begin position="42"/>
        <end position="60"/>
    </location>
</feature>
<feature type="transmembrane region" description="Helical" evidence="1">
    <location>
        <begin position="153"/>
        <end position="173"/>
    </location>
</feature>
<feature type="transmembrane region" description="Helical" evidence="1">
    <location>
        <begin position="127"/>
        <end position="146"/>
    </location>
</feature>
<dbReference type="InterPro" id="IPR000160">
    <property type="entry name" value="GGDEF_dom"/>
</dbReference>
<sequence length="376" mass="44208">MKEKLKKYFEKVKSLLYPQLDERSKECIDKDNIDNLYRMGRYTSVCQLILLCVFFIPGLTQLDDRISLYISLFGCVIMYFGCHDIIKYYSKLNKKWCEIFVIIIYFYMNTWAVGMSLWSYALDRQIMLLYVVQIFSACFLLFHPLVTIIITSIVYLELFVGLCIIDSGILPGFETRAPHYHIVNFLAVAFITVVGSVMRYRNNLEKINRIFENEELNKKLMEMSCFDFLTGLKNRYSLKEDVCKLEKEEVYIMISDIDDFKSINDSYGHDAGDVVLKEFARILENTFGSENCYRYGGDEFVVMLKKDETRDFEYKVKNWQHTFRNTIFLNEGVYFTCSGGYITGRINHIDDLRKLIKLADQNLYRAKLCGKDSVIH</sequence>
<dbReference type="InterPro" id="IPR050469">
    <property type="entry name" value="Diguanylate_Cyclase"/>
</dbReference>
<dbReference type="Gene3D" id="3.30.70.270">
    <property type="match status" value="1"/>
</dbReference>
<keyword evidence="4" id="KW-1185">Reference proteome</keyword>
<dbReference type="RefSeq" id="WP_092870866.1">
    <property type="nucleotide sequence ID" value="NZ_FOJY01000004.1"/>
</dbReference>
<feature type="transmembrane region" description="Helical" evidence="1">
    <location>
        <begin position="66"/>
        <end position="86"/>
    </location>
</feature>
<protein>
    <submittedName>
        <fullName evidence="3">Diguanylate cyclase (GGDEF) domain-containing protein</fullName>
    </submittedName>
</protein>
<keyword evidence="1" id="KW-0812">Transmembrane</keyword>
<dbReference type="Pfam" id="PF00990">
    <property type="entry name" value="GGDEF"/>
    <property type="match status" value="1"/>
</dbReference>
<dbReference type="GO" id="GO:0052621">
    <property type="term" value="F:diguanylate cyclase activity"/>
    <property type="evidence" value="ECO:0007669"/>
    <property type="project" value="TreeGrafter"/>
</dbReference>
<dbReference type="InterPro" id="IPR043128">
    <property type="entry name" value="Rev_trsase/Diguanyl_cyclase"/>
</dbReference>
<dbReference type="PANTHER" id="PTHR45138:SF9">
    <property type="entry name" value="DIGUANYLATE CYCLASE DGCM-RELATED"/>
    <property type="match status" value="1"/>
</dbReference>
<proteinExistence type="predicted"/>
<dbReference type="Proteomes" id="UP000198838">
    <property type="component" value="Unassembled WGS sequence"/>
</dbReference>
<dbReference type="STRING" id="1120918.SAMN05216249_104122"/>
<evidence type="ECO:0000313" key="4">
    <source>
        <dbReference type="Proteomes" id="UP000198838"/>
    </source>
</evidence>
<reference evidence="3 4" key="1">
    <citation type="submission" date="2016-10" db="EMBL/GenBank/DDBJ databases">
        <authorList>
            <person name="de Groot N.N."/>
        </authorList>
    </citation>
    <scope>NUCLEOTIDE SEQUENCE [LARGE SCALE GENOMIC DNA]</scope>
    <source>
        <strain evidence="3 4">DSM 5522</strain>
    </source>
</reference>
<evidence type="ECO:0000313" key="3">
    <source>
        <dbReference type="EMBL" id="SFA88977.1"/>
    </source>
</evidence>
<dbReference type="PANTHER" id="PTHR45138">
    <property type="entry name" value="REGULATORY COMPONENTS OF SENSORY TRANSDUCTION SYSTEM"/>
    <property type="match status" value="1"/>
</dbReference>
<feature type="transmembrane region" description="Helical" evidence="1">
    <location>
        <begin position="98"/>
        <end position="121"/>
    </location>
</feature>
<dbReference type="EMBL" id="FOJY01000004">
    <property type="protein sequence ID" value="SFA88977.1"/>
    <property type="molecule type" value="Genomic_DNA"/>
</dbReference>
<keyword evidence="1" id="KW-0472">Membrane</keyword>
<dbReference type="SMART" id="SM00267">
    <property type="entry name" value="GGDEF"/>
    <property type="match status" value="1"/>
</dbReference>
<evidence type="ECO:0000256" key="1">
    <source>
        <dbReference type="SAM" id="Phobius"/>
    </source>
</evidence>
<dbReference type="CDD" id="cd01949">
    <property type="entry name" value="GGDEF"/>
    <property type="match status" value="1"/>
</dbReference>
<accession>A0A1I0WKQ2</accession>
<dbReference type="InterPro" id="IPR029787">
    <property type="entry name" value="Nucleotide_cyclase"/>
</dbReference>
<keyword evidence="1" id="KW-1133">Transmembrane helix</keyword>